<evidence type="ECO:0000313" key="2">
    <source>
        <dbReference type="Proteomes" id="UP001063698"/>
    </source>
</evidence>
<dbReference type="KEGG" id="ipc:IPA_06970"/>
<reference evidence="1" key="1">
    <citation type="submission" date="2013-11" db="EMBL/GenBank/DDBJ databases">
        <title>Comparative genomics of Ignicoccus.</title>
        <authorList>
            <person name="Podar M."/>
        </authorList>
    </citation>
    <scope>NUCLEOTIDE SEQUENCE</scope>
    <source>
        <strain evidence="1">DSM 13166</strain>
    </source>
</reference>
<keyword evidence="2" id="KW-1185">Reference proteome</keyword>
<evidence type="ECO:0000313" key="1">
    <source>
        <dbReference type="EMBL" id="UXD22647.1"/>
    </source>
</evidence>
<organism evidence="1 2">
    <name type="scientific">Ignicoccus pacificus DSM 13166</name>
    <dbReference type="NCBI Taxonomy" id="940294"/>
    <lineage>
        <taxon>Archaea</taxon>
        <taxon>Thermoproteota</taxon>
        <taxon>Thermoprotei</taxon>
        <taxon>Desulfurococcales</taxon>
        <taxon>Desulfurococcaceae</taxon>
        <taxon>Ignicoccus</taxon>
    </lineage>
</organism>
<proteinExistence type="predicted"/>
<sequence length="52" mass="6175">MKALVECDPSKWEVMDPKERCWCECMNNCPEDLKNTRYCEQKCTEQCLTLPT</sequence>
<dbReference type="AlphaFoldDB" id="A0A977KBM5"/>
<protein>
    <submittedName>
        <fullName evidence="1">Uncharacterized protein</fullName>
    </submittedName>
</protein>
<dbReference type="Proteomes" id="UP001063698">
    <property type="component" value="Chromosome"/>
</dbReference>
<dbReference type="EMBL" id="CP006868">
    <property type="protein sequence ID" value="UXD22647.1"/>
    <property type="molecule type" value="Genomic_DNA"/>
</dbReference>
<name>A0A977KBM5_9CREN</name>
<gene>
    <name evidence="1" type="ORF">IPA_06970</name>
</gene>
<accession>A0A977KBM5</accession>